<feature type="chain" id="PRO_5014850340" evidence="2">
    <location>
        <begin position="20"/>
        <end position="189"/>
    </location>
</feature>
<protein>
    <submittedName>
        <fullName evidence="3">Putative secreted protein</fullName>
    </submittedName>
</protein>
<sequence length="189" mass="19118">MSNVLIAALVCALCVEVLANSYPPRKTFVEMPGHAPGSFGSPGQSKIVPKRGPPVSHVQGNVPQPKIGVPPPPAVHIGTKTHGAPSYSSGPIKVGPKRVPQGPHNHGSGQLVKNYPPAAAAAPTATHFGPPPAHASSFGVPAHAGGAHVGGSNHHGAKQTQVAPAIGHGPGGAYEHRRTHAPYAQPQHG</sequence>
<evidence type="ECO:0000256" key="2">
    <source>
        <dbReference type="SAM" id="SignalP"/>
    </source>
</evidence>
<name>A0A2M4C5P7_9DIPT</name>
<proteinExistence type="predicted"/>
<feature type="region of interest" description="Disordered" evidence="1">
    <location>
        <begin position="170"/>
        <end position="189"/>
    </location>
</feature>
<dbReference type="EMBL" id="GGFJ01011545">
    <property type="protein sequence ID" value="MBW60686.1"/>
    <property type="molecule type" value="Transcribed_RNA"/>
</dbReference>
<accession>A0A2M4C5P7</accession>
<keyword evidence="2" id="KW-0732">Signal</keyword>
<dbReference type="AlphaFoldDB" id="A0A2M4C5P7"/>
<feature type="signal peptide" evidence="2">
    <location>
        <begin position="1"/>
        <end position="19"/>
    </location>
</feature>
<evidence type="ECO:0000313" key="3">
    <source>
        <dbReference type="EMBL" id="MBW60686.1"/>
    </source>
</evidence>
<reference evidence="3" key="1">
    <citation type="submission" date="2018-01" db="EMBL/GenBank/DDBJ databases">
        <title>An insight into the sialome of Amazonian anophelines.</title>
        <authorList>
            <person name="Ribeiro J.M."/>
            <person name="Scarpassa V."/>
            <person name="Calvo E."/>
        </authorList>
    </citation>
    <scope>NUCLEOTIDE SEQUENCE</scope>
    <source>
        <tissue evidence="3">Salivary glands</tissue>
    </source>
</reference>
<evidence type="ECO:0000256" key="1">
    <source>
        <dbReference type="SAM" id="MobiDB-lite"/>
    </source>
</evidence>
<organism evidence="3">
    <name type="scientific">Anopheles marajoara</name>
    <dbReference type="NCBI Taxonomy" id="58244"/>
    <lineage>
        <taxon>Eukaryota</taxon>
        <taxon>Metazoa</taxon>
        <taxon>Ecdysozoa</taxon>
        <taxon>Arthropoda</taxon>
        <taxon>Hexapoda</taxon>
        <taxon>Insecta</taxon>
        <taxon>Pterygota</taxon>
        <taxon>Neoptera</taxon>
        <taxon>Endopterygota</taxon>
        <taxon>Diptera</taxon>
        <taxon>Nematocera</taxon>
        <taxon>Culicoidea</taxon>
        <taxon>Culicidae</taxon>
        <taxon>Anophelinae</taxon>
        <taxon>Anopheles</taxon>
    </lineage>
</organism>